<evidence type="ECO:0000256" key="3">
    <source>
        <dbReference type="ARBA" id="ARBA00021280"/>
    </source>
</evidence>
<dbReference type="GO" id="GO:0006355">
    <property type="term" value="P:regulation of DNA-templated transcription"/>
    <property type="evidence" value="ECO:0007669"/>
    <property type="project" value="InterPro"/>
</dbReference>
<keyword evidence="8 13" id="KW-0805">Transcription regulation</keyword>
<evidence type="ECO:0000256" key="7">
    <source>
        <dbReference type="ARBA" id="ARBA00022833"/>
    </source>
</evidence>
<comment type="subunit">
    <text evidence="13">Component of the 7-subunit TFIIH core complex composed of XPB/SSL2, XPD/RAD3, SSL1, TFB1, TFB2, TFB4 and TFB5, which is active in NER. The core complex associates with the 3-subunit CTD-kinase module TFIIK composed of CCL1, KIN28 and TFB3 to form the 10-subunit holoenzyme (holo-TFIIH) active in transcription.</text>
</comment>
<evidence type="ECO:0000256" key="12">
    <source>
        <dbReference type="ARBA" id="ARBA00033341"/>
    </source>
</evidence>
<protein>
    <recommendedName>
        <fullName evidence="3 13">General transcription and DNA repair factor IIH subunit TFB4</fullName>
        <shortName evidence="13">TFIIH subunit TFB4</shortName>
    </recommendedName>
    <alternativeName>
        <fullName evidence="12 13">RNA polymerase II transcription factor B subunit 4</fullName>
    </alternativeName>
</protein>
<name>A0A9N8YMB8_9GLOM</name>
<evidence type="ECO:0000256" key="8">
    <source>
        <dbReference type="ARBA" id="ARBA00023015"/>
    </source>
</evidence>
<dbReference type="PANTHER" id="PTHR12831:SF0">
    <property type="entry name" value="GENERAL TRANSCRIPTION FACTOR IIH SUBUNIT 3"/>
    <property type="match status" value="1"/>
</dbReference>
<evidence type="ECO:0000256" key="4">
    <source>
        <dbReference type="ARBA" id="ARBA00022723"/>
    </source>
</evidence>
<dbReference type="InterPro" id="IPR004600">
    <property type="entry name" value="TFIIH_Tfb4/GTF2H3"/>
</dbReference>
<evidence type="ECO:0000256" key="10">
    <source>
        <dbReference type="ARBA" id="ARBA00023204"/>
    </source>
</evidence>
<dbReference type="Pfam" id="PF03850">
    <property type="entry name" value="Tfb4"/>
    <property type="match status" value="1"/>
</dbReference>
<keyword evidence="10 13" id="KW-0234">DNA repair</keyword>
<evidence type="ECO:0000256" key="5">
    <source>
        <dbReference type="ARBA" id="ARBA00022763"/>
    </source>
</evidence>
<dbReference type="GO" id="GO:0005675">
    <property type="term" value="C:transcription factor TFIIH holo complex"/>
    <property type="evidence" value="ECO:0007669"/>
    <property type="project" value="UniProtKB-UniRule"/>
</dbReference>
<comment type="similarity">
    <text evidence="2 13">Belongs to the TFB4 family.</text>
</comment>
<evidence type="ECO:0000256" key="13">
    <source>
        <dbReference type="RuleBase" id="RU368090"/>
    </source>
</evidence>
<keyword evidence="11 13" id="KW-0539">Nucleus</keyword>
<dbReference type="GO" id="GO:0000439">
    <property type="term" value="C:transcription factor TFIIH core complex"/>
    <property type="evidence" value="ECO:0007669"/>
    <property type="project" value="UniProtKB-UniRule"/>
</dbReference>
<keyword evidence="9 13" id="KW-0804">Transcription</keyword>
<dbReference type="Proteomes" id="UP000789831">
    <property type="component" value="Unassembled WGS sequence"/>
</dbReference>
<reference evidence="14" key="1">
    <citation type="submission" date="2021-06" db="EMBL/GenBank/DDBJ databases">
        <authorList>
            <person name="Kallberg Y."/>
            <person name="Tangrot J."/>
            <person name="Rosling A."/>
        </authorList>
    </citation>
    <scope>NUCLEOTIDE SEQUENCE</scope>
    <source>
        <strain evidence="14">MT106</strain>
    </source>
</reference>
<accession>A0A9N8YMB8</accession>
<evidence type="ECO:0000256" key="9">
    <source>
        <dbReference type="ARBA" id="ARBA00023163"/>
    </source>
</evidence>
<comment type="subcellular location">
    <subcellularLocation>
        <location evidence="1 13">Nucleus</location>
    </subcellularLocation>
</comment>
<evidence type="ECO:0000256" key="11">
    <source>
        <dbReference type="ARBA" id="ARBA00023242"/>
    </source>
</evidence>
<organism evidence="14 15">
    <name type="scientific">Ambispora gerdemannii</name>
    <dbReference type="NCBI Taxonomy" id="144530"/>
    <lineage>
        <taxon>Eukaryota</taxon>
        <taxon>Fungi</taxon>
        <taxon>Fungi incertae sedis</taxon>
        <taxon>Mucoromycota</taxon>
        <taxon>Glomeromycotina</taxon>
        <taxon>Glomeromycetes</taxon>
        <taxon>Archaeosporales</taxon>
        <taxon>Ambisporaceae</taxon>
        <taxon>Ambispora</taxon>
    </lineage>
</organism>
<dbReference type="Gene3D" id="3.40.50.410">
    <property type="entry name" value="von Willebrand factor, type A domain"/>
    <property type="match status" value="1"/>
</dbReference>
<keyword evidence="7 13" id="KW-0862">Zinc</keyword>
<comment type="function">
    <text evidence="13">Component of the general transcription and DNA repair factor IIH (TFIIH) core complex, which is involved in general and transcription-coupled nucleotide excision repair (NER) of damaged DNA and, when complexed to TFIIK, in RNA transcription by RNA polymerase II. In NER, TFIIH acts by opening DNA around the lesion to allow the excision of the damaged oligonucleotide and its replacement by a new DNA fragment. In transcription, TFIIH has an essential role in transcription initiation. When the pre-initiation complex (PIC) has been established, TFIIH is required for promoter opening and promoter escape. Phosphorylation of the C-terminal tail (CTD) of the largest subunit of RNA polymerase II by the kinase module TFIIK controls the initiation of transcription.</text>
</comment>
<evidence type="ECO:0000256" key="2">
    <source>
        <dbReference type="ARBA" id="ARBA00005273"/>
    </source>
</evidence>
<dbReference type="EMBL" id="CAJVPL010000004">
    <property type="protein sequence ID" value="CAG8433308.1"/>
    <property type="molecule type" value="Genomic_DNA"/>
</dbReference>
<comment type="caution">
    <text evidence="14">The sequence shown here is derived from an EMBL/GenBank/DDBJ whole genome shotgun (WGS) entry which is preliminary data.</text>
</comment>
<gene>
    <name evidence="14" type="ORF">AGERDE_LOCUS91</name>
</gene>
<keyword evidence="15" id="KW-1185">Reference proteome</keyword>
<evidence type="ECO:0000256" key="1">
    <source>
        <dbReference type="ARBA" id="ARBA00004123"/>
    </source>
</evidence>
<dbReference type="InterPro" id="IPR036465">
    <property type="entry name" value="vWFA_dom_sf"/>
</dbReference>
<dbReference type="AlphaFoldDB" id="A0A9N8YMB8"/>
<evidence type="ECO:0000313" key="15">
    <source>
        <dbReference type="Proteomes" id="UP000789831"/>
    </source>
</evidence>
<evidence type="ECO:0000313" key="14">
    <source>
        <dbReference type="EMBL" id="CAG8433308.1"/>
    </source>
</evidence>
<dbReference type="GO" id="GO:0008270">
    <property type="term" value="F:zinc ion binding"/>
    <property type="evidence" value="ECO:0007669"/>
    <property type="project" value="UniProtKB-KW"/>
</dbReference>
<keyword evidence="6 13" id="KW-0863">Zinc-finger</keyword>
<proteinExistence type="inferred from homology"/>
<evidence type="ECO:0000256" key="6">
    <source>
        <dbReference type="ARBA" id="ARBA00022771"/>
    </source>
</evidence>
<sequence length="315" mass="34662">MKDTVSVSEDESNLLVLIIDTNPFVWAKAAASPGGLSFDQALSQILVFINAHLALKHDNRLAVIASHVGVSKFLYPITEANTHLSEEMDSTNDSNMYQTFRVVNQHVTAGAINLLKNVDTQITTLDQSNSMDAGALSMAMCYINRLLRADDGNHIKPRILVITLSSDSPLQYVAIMNCIFSAQKASIPIDVCKIFGDETVFLQQAAHITNGIYLKLEKPKGFLQYLMLTFLPDRYLRTTLCLPGQDQVDFRAACFCHKKIVDIGYVCSVCLSIFCEIMPQCSTCRTSFGQSSLMPTGGLGIVNGVQPYSITPYTI</sequence>
<keyword evidence="5 13" id="KW-0227">DNA damage</keyword>
<dbReference type="OrthoDB" id="17307at2759"/>
<dbReference type="GO" id="GO:0006289">
    <property type="term" value="P:nucleotide-excision repair"/>
    <property type="evidence" value="ECO:0007669"/>
    <property type="project" value="UniProtKB-UniRule"/>
</dbReference>
<keyword evidence="4 13" id="KW-0479">Metal-binding</keyword>
<dbReference type="PANTHER" id="PTHR12831">
    <property type="entry name" value="TRANSCRIPTION INITIATION FACTOR IIH TFIIH , POLYPEPTIDE 3-RELATED"/>
    <property type="match status" value="1"/>
</dbReference>